<evidence type="ECO:0000256" key="1">
    <source>
        <dbReference type="ARBA" id="ARBA00022679"/>
    </source>
</evidence>
<comment type="caution">
    <text evidence="4">The sequence shown here is derived from an EMBL/GenBank/DDBJ whole genome shotgun (WGS) entry which is preliminary data.</text>
</comment>
<keyword evidence="5" id="KW-1185">Reference proteome</keyword>
<evidence type="ECO:0000313" key="4">
    <source>
        <dbReference type="EMBL" id="MBU5489504.1"/>
    </source>
</evidence>
<dbReference type="EMBL" id="JAHLQI010000001">
    <property type="protein sequence ID" value="MBU5489504.1"/>
    <property type="molecule type" value="Genomic_DNA"/>
</dbReference>
<evidence type="ECO:0000256" key="2">
    <source>
        <dbReference type="ARBA" id="ARBA00023315"/>
    </source>
</evidence>
<dbReference type="RefSeq" id="WP_216469097.1">
    <property type="nucleotide sequence ID" value="NZ_JAHLQI010000001.1"/>
</dbReference>
<keyword evidence="1" id="KW-0808">Transferase</keyword>
<proteinExistence type="predicted"/>
<keyword evidence="2" id="KW-0012">Acyltransferase</keyword>
<name>A0ABS6ERN2_9FIRM</name>
<dbReference type="PANTHER" id="PTHR43072">
    <property type="entry name" value="N-ACETYLTRANSFERASE"/>
    <property type="match status" value="1"/>
</dbReference>
<sequence length="208" mass="23903">MKNVMIRPATQADAQEMLALYAPYVLHTTVTSEYDPPSLEEFVGRIRTYTAKTPWLCCVVDGQIVGYGYASPHRTRAAYQWSCETSIYTKMGFHRRGIATALYSALFDLLAYQGYYSIYVGVTCPNPRSMAFHMSMGFERMGAYHNSMYKFGKWRDVIWMGKSLRHHEGEPKPTLRYPDVKDDAYCRQVLEQAAQLVHEPRAGKEYHA</sequence>
<dbReference type="PANTHER" id="PTHR43072:SF23">
    <property type="entry name" value="UPF0039 PROTEIN C11D3.02C"/>
    <property type="match status" value="1"/>
</dbReference>
<dbReference type="CDD" id="cd04301">
    <property type="entry name" value="NAT_SF"/>
    <property type="match status" value="1"/>
</dbReference>
<feature type="domain" description="N-acetyltransferase" evidence="3">
    <location>
        <begin position="4"/>
        <end position="165"/>
    </location>
</feature>
<organism evidence="4 5">
    <name type="scientific">Butyricicoccus intestinisimiae</name>
    <dbReference type="NCBI Taxonomy" id="2841509"/>
    <lineage>
        <taxon>Bacteria</taxon>
        <taxon>Bacillati</taxon>
        <taxon>Bacillota</taxon>
        <taxon>Clostridia</taxon>
        <taxon>Eubacteriales</taxon>
        <taxon>Butyricicoccaceae</taxon>
        <taxon>Butyricicoccus</taxon>
    </lineage>
</organism>
<accession>A0ABS6ERN2</accession>
<dbReference type="PROSITE" id="PS51186">
    <property type="entry name" value="GNAT"/>
    <property type="match status" value="1"/>
</dbReference>
<evidence type="ECO:0000259" key="3">
    <source>
        <dbReference type="PROSITE" id="PS51186"/>
    </source>
</evidence>
<dbReference type="Pfam" id="PF13420">
    <property type="entry name" value="Acetyltransf_4"/>
    <property type="match status" value="1"/>
</dbReference>
<dbReference type="Proteomes" id="UP000783588">
    <property type="component" value="Unassembled WGS sequence"/>
</dbReference>
<reference evidence="4 5" key="1">
    <citation type="submission" date="2021-06" db="EMBL/GenBank/DDBJ databases">
        <authorList>
            <person name="Sun Q."/>
            <person name="Li D."/>
        </authorList>
    </citation>
    <scope>NUCLEOTIDE SEQUENCE [LARGE SCALE GENOMIC DNA]</scope>
    <source>
        <strain evidence="4 5">MSJd-7</strain>
    </source>
</reference>
<protein>
    <submittedName>
        <fullName evidence="4">GNAT family N-acetyltransferase</fullName>
    </submittedName>
</protein>
<evidence type="ECO:0000313" key="5">
    <source>
        <dbReference type="Proteomes" id="UP000783588"/>
    </source>
</evidence>
<dbReference type="InterPro" id="IPR000182">
    <property type="entry name" value="GNAT_dom"/>
</dbReference>
<gene>
    <name evidence="4" type="ORF">KQI75_02480</name>
</gene>